<evidence type="ECO:0000313" key="1">
    <source>
        <dbReference type="EMBL" id="MPN58435.1"/>
    </source>
</evidence>
<organism evidence="1">
    <name type="scientific">bioreactor metagenome</name>
    <dbReference type="NCBI Taxonomy" id="1076179"/>
    <lineage>
        <taxon>unclassified sequences</taxon>
        <taxon>metagenomes</taxon>
        <taxon>ecological metagenomes</taxon>
    </lineage>
</organism>
<gene>
    <name evidence="1" type="ORF">SDC9_206140</name>
</gene>
<dbReference type="EMBL" id="VSSQ01131113">
    <property type="protein sequence ID" value="MPN58435.1"/>
    <property type="molecule type" value="Genomic_DNA"/>
</dbReference>
<accession>A0A645J3Z5</accession>
<name>A0A645J3Z5_9ZZZZ</name>
<dbReference type="AlphaFoldDB" id="A0A645J3Z5"/>
<proteinExistence type="predicted"/>
<sequence>MGTASIKVTPKPKGRPFFINLLAIGIMAHSHTGKMNPISEAPRNPKNLFLGIIFVIVSSDTNT</sequence>
<reference evidence="1" key="1">
    <citation type="submission" date="2019-08" db="EMBL/GenBank/DDBJ databases">
        <authorList>
            <person name="Kucharzyk K."/>
            <person name="Murdoch R.W."/>
            <person name="Higgins S."/>
            <person name="Loffler F."/>
        </authorList>
    </citation>
    <scope>NUCLEOTIDE SEQUENCE</scope>
</reference>
<comment type="caution">
    <text evidence="1">The sequence shown here is derived from an EMBL/GenBank/DDBJ whole genome shotgun (WGS) entry which is preliminary data.</text>
</comment>
<protein>
    <submittedName>
        <fullName evidence="1">Uncharacterized protein</fullName>
    </submittedName>
</protein>